<name>A0AAX6IC28_IRIPA</name>
<dbReference type="InterPro" id="IPR008271">
    <property type="entry name" value="Ser/Thr_kinase_AS"/>
</dbReference>
<feature type="domain" description="Protein kinase" evidence="4">
    <location>
        <begin position="1"/>
        <end position="132"/>
    </location>
</feature>
<sequence length="132" mass="14865">MRHPNLVMLIGACFKLSSPVYEFLLEGSLEDFLKNRPGLLTWQMRTRIVYEICSALIFLHSNKPQPLVHGDLKPANILLDAKFNNKLADFGLCRFLPEGTNTVAFLQTANIKGTEMVHRPRLLGGGETQSRL</sequence>
<dbReference type="PANTHER" id="PTHR45647:SF100">
    <property type="entry name" value="U-BOX DOMAIN-CONTAINING PROTEIN 33"/>
    <property type="match status" value="1"/>
</dbReference>
<dbReference type="GO" id="GO:0005524">
    <property type="term" value="F:ATP binding"/>
    <property type="evidence" value="ECO:0007669"/>
    <property type="project" value="InterPro"/>
</dbReference>
<dbReference type="PANTHER" id="PTHR45647">
    <property type="entry name" value="OS02G0152300 PROTEIN"/>
    <property type="match status" value="1"/>
</dbReference>
<keyword evidence="6" id="KW-1185">Reference proteome</keyword>
<reference evidence="5" key="2">
    <citation type="submission" date="2023-04" db="EMBL/GenBank/DDBJ databases">
        <authorList>
            <person name="Bruccoleri R.E."/>
            <person name="Oakeley E.J."/>
            <person name="Faust A.-M."/>
            <person name="Dessus-Babus S."/>
            <person name="Altorfer M."/>
            <person name="Burckhardt D."/>
            <person name="Oertli M."/>
            <person name="Naumann U."/>
            <person name="Petersen F."/>
            <person name="Wong J."/>
        </authorList>
    </citation>
    <scope>NUCLEOTIDE SEQUENCE</scope>
    <source>
        <strain evidence="5">GSM-AAB239-AS_SAM_17_03QT</strain>
        <tissue evidence="5">Leaf</tissue>
    </source>
</reference>
<dbReference type="GO" id="GO:0061630">
    <property type="term" value="F:ubiquitin protein ligase activity"/>
    <property type="evidence" value="ECO:0007669"/>
    <property type="project" value="UniProtKB-EC"/>
</dbReference>
<gene>
    <name evidence="5" type="ORF">M6B38_114870</name>
</gene>
<comment type="caution">
    <text evidence="5">The sequence shown here is derived from an EMBL/GenBank/DDBJ whole genome shotgun (WGS) entry which is preliminary data.</text>
</comment>
<dbReference type="Gene3D" id="1.10.510.10">
    <property type="entry name" value="Transferase(Phosphotransferase) domain 1"/>
    <property type="match status" value="1"/>
</dbReference>
<protein>
    <recommendedName>
        <fullName evidence="2">RING-type E3 ubiquitin transferase</fullName>
        <ecNumber evidence="2">2.3.2.27</ecNumber>
    </recommendedName>
</protein>
<comment type="catalytic activity">
    <reaction evidence="1">
        <text>S-ubiquitinyl-[E2 ubiquitin-conjugating enzyme]-L-cysteine + [acceptor protein]-L-lysine = [E2 ubiquitin-conjugating enzyme]-L-cysteine + N(6)-ubiquitinyl-[acceptor protein]-L-lysine.</text>
        <dbReference type="EC" id="2.3.2.27"/>
    </reaction>
</comment>
<accession>A0AAX6IC28</accession>
<dbReference type="InterPro" id="IPR051348">
    <property type="entry name" value="U-box_ubiquitin_ligases"/>
</dbReference>
<dbReference type="Proteomes" id="UP001140949">
    <property type="component" value="Unassembled WGS sequence"/>
</dbReference>
<dbReference type="EMBL" id="JANAVB010002527">
    <property type="protein sequence ID" value="KAJ6850796.1"/>
    <property type="molecule type" value="Genomic_DNA"/>
</dbReference>
<dbReference type="EC" id="2.3.2.27" evidence="2"/>
<dbReference type="InterPro" id="IPR000719">
    <property type="entry name" value="Prot_kinase_dom"/>
</dbReference>
<proteinExistence type="predicted"/>
<reference evidence="5" key="1">
    <citation type="journal article" date="2023" name="GigaByte">
        <title>Genome assembly of the bearded iris, Iris pallida Lam.</title>
        <authorList>
            <person name="Bruccoleri R.E."/>
            <person name="Oakeley E.J."/>
            <person name="Faust A.M.E."/>
            <person name="Altorfer M."/>
            <person name="Dessus-Babus S."/>
            <person name="Burckhardt D."/>
            <person name="Oertli M."/>
            <person name="Naumann U."/>
            <person name="Petersen F."/>
            <person name="Wong J."/>
        </authorList>
    </citation>
    <scope>NUCLEOTIDE SEQUENCE</scope>
    <source>
        <strain evidence="5">GSM-AAB239-AS_SAM_17_03QT</strain>
    </source>
</reference>
<evidence type="ECO:0000313" key="5">
    <source>
        <dbReference type="EMBL" id="KAJ6850796.1"/>
    </source>
</evidence>
<organism evidence="5 6">
    <name type="scientific">Iris pallida</name>
    <name type="common">Sweet iris</name>
    <dbReference type="NCBI Taxonomy" id="29817"/>
    <lineage>
        <taxon>Eukaryota</taxon>
        <taxon>Viridiplantae</taxon>
        <taxon>Streptophyta</taxon>
        <taxon>Embryophyta</taxon>
        <taxon>Tracheophyta</taxon>
        <taxon>Spermatophyta</taxon>
        <taxon>Magnoliopsida</taxon>
        <taxon>Liliopsida</taxon>
        <taxon>Asparagales</taxon>
        <taxon>Iridaceae</taxon>
        <taxon>Iridoideae</taxon>
        <taxon>Irideae</taxon>
        <taxon>Iris</taxon>
    </lineage>
</organism>
<dbReference type="SMART" id="SM00219">
    <property type="entry name" value="TyrKc"/>
    <property type="match status" value="1"/>
</dbReference>
<dbReference type="AlphaFoldDB" id="A0AAX6IC28"/>
<dbReference type="SUPFAM" id="SSF56112">
    <property type="entry name" value="Protein kinase-like (PK-like)"/>
    <property type="match status" value="1"/>
</dbReference>
<dbReference type="InterPro" id="IPR020635">
    <property type="entry name" value="Tyr_kinase_cat_dom"/>
</dbReference>
<dbReference type="PROSITE" id="PS00108">
    <property type="entry name" value="PROTEIN_KINASE_ST"/>
    <property type="match status" value="1"/>
</dbReference>
<dbReference type="Pfam" id="PF00069">
    <property type="entry name" value="Pkinase"/>
    <property type="match status" value="1"/>
</dbReference>
<dbReference type="GO" id="GO:0004713">
    <property type="term" value="F:protein tyrosine kinase activity"/>
    <property type="evidence" value="ECO:0007669"/>
    <property type="project" value="InterPro"/>
</dbReference>
<dbReference type="InterPro" id="IPR011009">
    <property type="entry name" value="Kinase-like_dom_sf"/>
</dbReference>
<evidence type="ECO:0000259" key="4">
    <source>
        <dbReference type="PROSITE" id="PS50011"/>
    </source>
</evidence>
<dbReference type="PROSITE" id="PS50011">
    <property type="entry name" value="PROTEIN_KINASE_DOM"/>
    <property type="match status" value="1"/>
</dbReference>
<keyword evidence="3" id="KW-0833">Ubl conjugation pathway</keyword>
<evidence type="ECO:0000256" key="3">
    <source>
        <dbReference type="ARBA" id="ARBA00022786"/>
    </source>
</evidence>
<evidence type="ECO:0000256" key="2">
    <source>
        <dbReference type="ARBA" id="ARBA00012483"/>
    </source>
</evidence>
<evidence type="ECO:0000256" key="1">
    <source>
        <dbReference type="ARBA" id="ARBA00000900"/>
    </source>
</evidence>
<evidence type="ECO:0000313" key="6">
    <source>
        <dbReference type="Proteomes" id="UP001140949"/>
    </source>
</evidence>